<dbReference type="RefSeq" id="WP_316736699.1">
    <property type="nucleotide sequence ID" value="NZ_JARAKF010000001.1"/>
</dbReference>
<evidence type="ECO:0000256" key="3">
    <source>
        <dbReference type="SAM" id="MobiDB-lite"/>
    </source>
</evidence>
<protein>
    <recommendedName>
        <fullName evidence="6">Hedgehog/Intein (Hint) domain-containing protein</fullName>
    </recommendedName>
</protein>
<dbReference type="EMBL" id="JARAKF010000001">
    <property type="protein sequence ID" value="MDU9000001.1"/>
    <property type="molecule type" value="Genomic_DNA"/>
</dbReference>
<keyword evidence="1" id="KW-0680">Restriction system</keyword>
<evidence type="ECO:0000313" key="5">
    <source>
        <dbReference type="Proteomes" id="UP001257627"/>
    </source>
</evidence>
<accession>A0ABU3V1D9</accession>
<evidence type="ECO:0008006" key="6">
    <source>
        <dbReference type="Google" id="ProtNLM"/>
    </source>
</evidence>
<dbReference type="InterPro" id="IPR044946">
    <property type="entry name" value="Restrct_endonuc_typeI_TRD_sf"/>
</dbReference>
<gene>
    <name evidence="4" type="ORF">PU648_48345</name>
</gene>
<evidence type="ECO:0000256" key="1">
    <source>
        <dbReference type="ARBA" id="ARBA00022747"/>
    </source>
</evidence>
<organism evidence="4 5">
    <name type="scientific">Streptomyces mirabilis</name>
    <dbReference type="NCBI Taxonomy" id="68239"/>
    <lineage>
        <taxon>Bacteria</taxon>
        <taxon>Bacillati</taxon>
        <taxon>Actinomycetota</taxon>
        <taxon>Actinomycetes</taxon>
        <taxon>Kitasatosporales</taxon>
        <taxon>Streptomycetaceae</taxon>
        <taxon>Streptomyces</taxon>
    </lineage>
</organism>
<dbReference type="SUPFAM" id="SSF116734">
    <property type="entry name" value="DNA methylase specificity domain"/>
    <property type="match status" value="1"/>
</dbReference>
<proteinExistence type="predicted"/>
<reference evidence="4 5" key="1">
    <citation type="submission" date="2023-02" db="EMBL/GenBank/DDBJ databases">
        <authorList>
            <person name="Maleckis M."/>
        </authorList>
    </citation>
    <scope>NUCLEOTIDE SEQUENCE [LARGE SCALE GENOMIC DNA]</scope>
    <source>
        <strain evidence="4 5">P8-A2</strain>
    </source>
</reference>
<feature type="region of interest" description="Disordered" evidence="3">
    <location>
        <begin position="28"/>
        <end position="50"/>
    </location>
</feature>
<keyword evidence="5" id="KW-1185">Reference proteome</keyword>
<comment type="caution">
    <text evidence="4">The sequence shown here is derived from an EMBL/GenBank/DDBJ whole genome shotgun (WGS) entry which is preliminary data.</text>
</comment>
<name>A0ABU3V1D9_9ACTN</name>
<evidence type="ECO:0000313" key="4">
    <source>
        <dbReference type="EMBL" id="MDU9000001.1"/>
    </source>
</evidence>
<sequence>MSATEFASGWPQVRLASVLGSRLISGGSKTTAANGGWRPTPATDPLETMATKGHQNPAVDRAGVGGPPPVDVRAGDFLVCRNAGTPDRLGQGVLVEDDTQLLSFPSTMTRVRVRPTLMHPAYLEQLWQSSHVREQIKAAARSGRTHSLTIKALLNIRFSLPPPLPSRNASWRRFGHGSNAWIVPKQPLAGPLRQSLRCRTPPIMH</sequence>
<dbReference type="Gene3D" id="3.90.220.20">
    <property type="entry name" value="DNA methylase specificity domains"/>
    <property type="match status" value="1"/>
</dbReference>
<dbReference type="Proteomes" id="UP001257627">
    <property type="component" value="Unassembled WGS sequence"/>
</dbReference>
<keyword evidence="2" id="KW-0238">DNA-binding</keyword>
<evidence type="ECO:0000256" key="2">
    <source>
        <dbReference type="ARBA" id="ARBA00023125"/>
    </source>
</evidence>